<feature type="active site" description="Proton donor" evidence="5">
    <location>
        <position position="199"/>
    </location>
</feature>
<dbReference type="HAMAP" id="MF_01962">
    <property type="entry name" value="Adenine_deaminase"/>
    <property type="match status" value="1"/>
</dbReference>
<dbReference type="CDD" id="cd01320">
    <property type="entry name" value="ADA"/>
    <property type="match status" value="1"/>
</dbReference>
<evidence type="ECO:0000256" key="3">
    <source>
        <dbReference type="ARBA" id="ARBA00022833"/>
    </source>
</evidence>
<name>A0A5B7YE88_9ALTE</name>
<dbReference type="Pfam" id="PF00962">
    <property type="entry name" value="A_deaminase"/>
    <property type="match status" value="1"/>
</dbReference>
<feature type="binding site" evidence="5">
    <location>
        <position position="196"/>
    </location>
    <ligand>
        <name>Zn(2+)</name>
        <dbReference type="ChEBI" id="CHEBI:29105"/>
        <note>catalytic</note>
    </ligand>
</feature>
<dbReference type="GO" id="GO:0000034">
    <property type="term" value="F:adenine deaminase activity"/>
    <property type="evidence" value="ECO:0007669"/>
    <property type="project" value="UniProtKB-UniRule"/>
</dbReference>
<protein>
    <recommendedName>
        <fullName evidence="5">Adenine deaminase</fullName>
        <shortName evidence="5">ADE</shortName>
        <ecNumber evidence="5">3.5.4.2</ecNumber>
    </recommendedName>
    <alternativeName>
        <fullName evidence="5">Adenine aminohydrolase</fullName>
        <shortName evidence="5">AAH</shortName>
    </alternativeName>
</protein>
<dbReference type="InterPro" id="IPR028892">
    <property type="entry name" value="ADE"/>
</dbReference>
<proteinExistence type="inferred from homology"/>
<keyword evidence="4 5" id="KW-0546">Nucleotide metabolism</keyword>
<organism evidence="7 8">
    <name type="scientific">Salinimonas iocasae</name>
    <dbReference type="NCBI Taxonomy" id="2572577"/>
    <lineage>
        <taxon>Bacteria</taxon>
        <taxon>Pseudomonadati</taxon>
        <taxon>Pseudomonadota</taxon>
        <taxon>Gammaproteobacteria</taxon>
        <taxon>Alteromonadales</taxon>
        <taxon>Alteromonadaceae</taxon>
        <taxon>Alteromonas/Salinimonas group</taxon>
        <taxon>Salinimonas</taxon>
    </lineage>
</organism>
<sequence>MTLSSLISSVPKAELHLHIEGALEPSLMWSLAAKHNITLPYKNVAQIEAAYQFSNLQSFLDIYYAGASVLLDEDDFFALMWSYLCKCKEENIVHTEIMFDPQTHTERGIGYDIFMPGFLRAIDKARQQWGMSVKLILSFLRHLSEQEAFDTLEQAKPYYRYIDAVGLDSSEKGHPPVKFRRVFAQVRRLGFRIVAHAGEEGPADYIWQAIHTLGVDRIDHGVRCLEDPELVALLKKRQIPLTVCPLSNLKLKVINDMRQHSLFALMDKGLLVTVNSDDPTYFGGYLNRNFEALDAALGMNKNQLQALVINSFKASFLSEDEKTHWIKEVNRHFA</sequence>
<feature type="site" description="Important for catalytic activity" evidence="5">
    <location>
        <position position="220"/>
    </location>
</feature>
<feature type="binding site" evidence="5">
    <location>
        <position position="16"/>
    </location>
    <ligand>
        <name>Zn(2+)</name>
        <dbReference type="ChEBI" id="CHEBI:29105"/>
        <note>catalytic</note>
    </ligand>
</feature>
<evidence type="ECO:0000256" key="2">
    <source>
        <dbReference type="ARBA" id="ARBA00022801"/>
    </source>
</evidence>
<dbReference type="GO" id="GO:0043103">
    <property type="term" value="P:hypoxanthine salvage"/>
    <property type="evidence" value="ECO:0007669"/>
    <property type="project" value="UniProtKB-UniRule"/>
</dbReference>
<keyword evidence="3 5" id="KW-0862">Zinc</keyword>
<evidence type="ECO:0000256" key="4">
    <source>
        <dbReference type="ARBA" id="ARBA00023080"/>
    </source>
</evidence>
<evidence type="ECO:0000313" key="8">
    <source>
        <dbReference type="Proteomes" id="UP000304912"/>
    </source>
</evidence>
<dbReference type="OrthoDB" id="105475at2"/>
<evidence type="ECO:0000313" key="7">
    <source>
        <dbReference type="EMBL" id="QCZ93878.1"/>
    </source>
</evidence>
<accession>A0A5B7YE88</accession>
<dbReference type="GO" id="GO:0008270">
    <property type="term" value="F:zinc ion binding"/>
    <property type="evidence" value="ECO:0007669"/>
    <property type="project" value="UniProtKB-UniRule"/>
</dbReference>
<dbReference type="NCBIfam" id="NF006850">
    <property type="entry name" value="PRK09358.1-6"/>
    <property type="match status" value="1"/>
</dbReference>
<comment type="cofactor">
    <cofactor evidence="5">
        <name>Zn(2+)</name>
        <dbReference type="ChEBI" id="CHEBI:29105"/>
    </cofactor>
    <text evidence="5">Binds 1 zinc ion per subunit.</text>
</comment>
<evidence type="ECO:0000256" key="1">
    <source>
        <dbReference type="ARBA" id="ARBA00022723"/>
    </source>
</evidence>
<dbReference type="NCBIfam" id="TIGR01430">
    <property type="entry name" value="aden_deam"/>
    <property type="match status" value="1"/>
</dbReference>
<feature type="domain" description="Adenosine deaminase" evidence="6">
    <location>
        <begin position="11"/>
        <end position="330"/>
    </location>
</feature>
<dbReference type="Proteomes" id="UP000304912">
    <property type="component" value="Chromosome"/>
</dbReference>
<dbReference type="PANTHER" id="PTHR43114:SF6">
    <property type="entry name" value="ADENINE DEAMINASE"/>
    <property type="match status" value="1"/>
</dbReference>
<dbReference type="Gene3D" id="3.20.20.140">
    <property type="entry name" value="Metal-dependent hydrolases"/>
    <property type="match status" value="1"/>
</dbReference>
<feature type="binding site" evidence="5">
    <location>
        <position position="18"/>
    </location>
    <ligand>
        <name>Zn(2+)</name>
        <dbReference type="ChEBI" id="CHEBI:29105"/>
        <note>catalytic</note>
    </ligand>
</feature>
<dbReference type="InterPro" id="IPR032466">
    <property type="entry name" value="Metal_Hydrolase"/>
</dbReference>
<dbReference type="GO" id="GO:0009117">
    <property type="term" value="P:nucleotide metabolic process"/>
    <property type="evidence" value="ECO:0007669"/>
    <property type="project" value="UniProtKB-KW"/>
</dbReference>
<comment type="catalytic activity">
    <reaction evidence="5">
        <text>adenine + H2O + H(+) = hypoxanthine + NH4(+)</text>
        <dbReference type="Rhea" id="RHEA:23688"/>
        <dbReference type="ChEBI" id="CHEBI:15377"/>
        <dbReference type="ChEBI" id="CHEBI:15378"/>
        <dbReference type="ChEBI" id="CHEBI:16708"/>
        <dbReference type="ChEBI" id="CHEBI:17368"/>
        <dbReference type="ChEBI" id="CHEBI:28938"/>
        <dbReference type="EC" id="3.5.4.2"/>
    </reaction>
</comment>
<dbReference type="GO" id="GO:0006146">
    <property type="term" value="P:adenine catabolic process"/>
    <property type="evidence" value="ECO:0007669"/>
    <property type="project" value="UniProtKB-UniRule"/>
</dbReference>
<reference evidence="7 8" key="1">
    <citation type="submission" date="2019-04" db="EMBL/GenBank/DDBJ databases">
        <title>Salinimonas iocasae sp. nov., a halophilic bacterium isolated from the outer tube casing of tubeworms in Okinawa Trough.</title>
        <authorList>
            <person name="Zhang H."/>
            <person name="Wang H."/>
            <person name="Li C."/>
        </authorList>
    </citation>
    <scope>NUCLEOTIDE SEQUENCE [LARGE SCALE GENOMIC DNA]</scope>
    <source>
        <strain evidence="7 8">KX18D6</strain>
    </source>
</reference>
<keyword evidence="2 5" id="KW-0378">Hydrolase</keyword>
<comment type="function">
    <text evidence="5">Catalyzes the hydrolytic deamination of adenine to hypoxanthine. Plays an important role in the purine salvage pathway and in nitrogen catabolism.</text>
</comment>
<dbReference type="InterPro" id="IPR006330">
    <property type="entry name" value="Ado/ade_deaminase"/>
</dbReference>
<dbReference type="EMBL" id="CP039852">
    <property type="protein sequence ID" value="QCZ93878.1"/>
    <property type="molecule type" value="Genomic_DNA"/>
</dbReference>
<dbReference type="EC" id="3.5.4.2" evidence="5"/>
<feature type="binding site" evidence="5">
    <location>
        <position position="278"/>
    </location>
    <ligand>
        <name>substrate</name>
    </ligand>
</feature>
<evidence type="ECO:0000256" key="5">
    <source>
        <dbReference type="HAMAP-Rule" id="MF_01962"/>
    </source>
</evidence>
<dbReference type="AlphaFoldDB" id="A0A5B7YE88"/>
<gene>
    <name evidence="7" type="ORF">FBQ74_10445</name>
</gene>
<keyword evidence="1 5" id="KW-0479">Metal-binding</keyword>
<dbReference type="KEGG" id="salk:FBQ74_10445"/>
<keyword evidence="8" id="KW-1185">Reference proteome</keyword>
<dbReference type="RefSeq" id="WP_139756620.1">
    <property type="nucleotide sequence ID" value="NZ_CP039852.1"/>
</dbReference>
<evidence type="ECO:0000259" key="6">
    <source>
        <dbReference type="Pfam" id="PF00962"/>
    </source>
</evidence>
<dbReference type="InterPro" id="IPR001365">
    <property type="entry name" value="A_deaminase_dom"/>
</dbReference>
<feature type="binding site" evidence="5">
    <location>
        <position position="277"/>
    </location>
    <ligand>
        <name>Zn(2+)</name>
        <dbReference type="ChEBI" id="CHEBI:29105"/>
        <note>catalytic</note>
    </ligand>
</feature>
<dbReference type="SUPFAM" id="SSF51556">
    <property type="entry name" value="Metallo-dependent hydrolases"/>
    <property type="match status" value="1"/>
</dbReference>
<dbReference type="PANTHER" id="PTHR43114">
    <property type="entry name" value="ADENINE DEAMINASE"/>
    <property type="match status" value="1"/>
</dbReference>
<dbReference type="GO" id="GO:0005829">
    <property type="term" value="C:cytosol"/>
    <property type="evidence" value="ECO:0007669"/>
    <property type="project" value="TreeGrafter"/>
</dbReference>
<comment type="similarity">
    <text evidence="5">Belongs to the metallo-dependent hydrolases superfamily. Adenosine and AMP deaminases family. Adenine deaminase type 2 subfamily.</text>
</comment>